<keyword evidence="5" id="KW-0175">Coiled coil</keyword>
<feature type="region of interest" description="Disordered" evidence="6">
    <location>
        <begin position="102"/>
        <end position="132"/>
    </location>
</feature>
<evidence type="ECO:0000313" key="10">
    <source>
        <dbReference type="Proteomes" id="UP000410492"/>
    </source>
</evidence>
<dbReference type="InterPro" id="IPR050621">
    <property type="entry name" value="Tudor_domain_containing"/>
</dbReference>
<dbReference type="Gene3D" id="2.30.30.140">
    <property type="match status" value="1"/>
</dbReference>
<comment type="subcellular location">
    <subcellularLocation>
        <location evidence="1">Cytoplasm</location>
    </subcellularLocation>
</comment>
<dbReference type="PROSITE" id="PS50304">
    <property type="entry name" value="TUDOR"/>
    <property type="match status" value="1"/>
</dbReference>
<dbReference type="SUPFAM" id="SSF63748">
    <property type="entry name" value="Tudor/PWWP/MBT"/>
    <property type="match status" value="1"/>
</dbReference>
<evidence type="ECO:0000259" key="7">
    <source>
        <dbReference type="PROSITE" id="PS50304"/>
    </source>
</evidence>
<organism evidence="9 10">
    <name type="scientific">Callosobruchus maculatus</name>
    <name type="common">Southern cowpea weevil</name>
    <name type="synonym">Pulse bruchid</name>
    <dbReference type="NCBI Taxonomy" id="64391"/>
    <lineage>
        <taxon>Eukaryota</taxon>
        <taxon>Metazoa</taxon>
        <taxon>Ecdysozoa</taxon>
        <taxon>Arthropoda</taxon>
        <taxon>Hexapoda</taxon>
        <taxon>Insecta</taxon>
        <taxon>Pterygota</taxon>
        <taxon>Neoptera</taxon>
        <taxon>Endopterygota</taxon>
        <taxon>Coleoptera</taxon>
        <taxon>Polyphaga</taxon>
        <taxon>Cucujiformia</taxon>
        <taxon>Chrysomeloidea</taxon>
        <taxon>Chrysomelidae</taxon>
        <taxon>Bruchinae</taxon>
        <taxon>Bruchini</taxon>
        <taxon>Callosobruchus</taxon>
    </lineage>
</organism>
<dbReference type="GO" id="GO:0030154">
    <property type="term" value="P:cell differentiation"/>
    <property type="evidence" value="ECO:0007669"/>
    <property type="project" value="UniProtKB-ARBA"/>
</dbReference>
<dbReference type="InterPro" id="IPR041966">
    <property type="entry name" value="LOTUS-like"/>
</dbReference>
<evidence type="ECO:0008006" key="11">
    <source>
        <dbReference type="Google" id="ProtNLM"/>
    </source>
</evidence>
<dbReference type="InterPro" id="IPR035437">
    <property type="entry name" value="SNase_OB-fold_sf"/>
</dbReference>
<dbReference type="GO" id="GO:0007283">
    <property type="term" value="P:spermatogenesis"/>
    <property type="evidence" value="ECO:0007669"/>
    <property type="project" value="UniProtKB-KW"/>
</dbReference>
<feature type="domain" description="Tudor" evidence="7">
    <location>
        <begin position="352"/>
        <end position="411"/>
    </location>
</feature>
<protein>
    <recommendedName>
        <fullName evidence="11">Tudor domain-containing protein</fullName>
    </recommendedName>
</protein>
<dbReference type="AlphaFoldDB" id="A0A653DQ33"/>
<feature type="compositionally biased region" description="Basic and acidic residues" evidence="6">
    <location>
        <begin position="693"/>
        <end position="706"/>
    </location>
</feature>
<dbReference type="PROSITE" id="PS51644">
    <property type="entry name" value="HTH_OST"/>
    <property type="match status" value="1"/>
</dbReference>
<feature type="region of interest" description="Disordered" evidence="6">
    <location>
        <begin position="38"/>
        <end position="88"/>
    </location>
</feature>
<dbReference type="EMBL" id="CAACVG010013722">
    <property type="protein sequence ID" value="VEN62302.1"/>
    <property type="molecule type" value="Genomic_DNA"/>
</dbReference>
<dbReference type="PANTHER" id="PTHR22948">
    <property type="entry name" value="TUDOR DOMAIN CONTAINING PROTEIN"/>
    <property type="match status" value="1"/>
</dbReference>
<dbReference type="Pfam" id="PF00567">
    <property type="entry name" value="TUDOR"/>
    <property type="match status" value="1"/>
</dbReference>
<reference evidence="9 10" key="1">
    <citation type="submission" date="2019-01" db="EMBL/GenBank/DDBJ databases">
        <authorList>
            <person name="Sayadi A."/>
        </authorList>
    </citation>
    <scope>NUCLEOTIDE SEQUENCE [LARGE SCALE GENOMIC DNA]</scope>
</reference>
<dbReference type="PANTHER" id="PTHR22948:SF76">
    <property type="entry name" value="FI20010P1-RELATED"/>
    <property type="match status" value="1"/>
</dbReference>
<dbReference type="GO" id="GO:0005737">
    <property type="term" value="C:cytoplasm"/>
    <property type="evidence" value="ECO:0007669"/>
    <property type="project" value="UniProtKB-SubCell"/>
</dbReference>
<evidence type="ECO:0000256" key="5">
    <source>
        <dbReference type="SAM" id="Coils"/>
    </source>
</evidence>
<evidence type="ECO:0000256" key="2">
    <source>
        <dbReference type="ARBA" id="ARBA00022490"/>
    </source>
</evidence>
<feature type="region of interest" description="Disordered" evidence="6">
    <location>
        <begin position="674"/>
        <end position="718"/>
    </location>
</feature>
<keyword evidence="10" id="KW-1185">Reference proteome</keyword>
<feature type="non-terminal residue" evidence="9">
    <location>
        <position position="838"/>
    </location>
</feature>
<dbReference type="Pfam" id="PF12872">
    <property type="entry name" value="OST-HTH"/>
    <property type="match status" value="1"/>
</dbReference>
<feature type="compositionally biased region" description="Low complexity" evidence="6">
    <location>
        <begin position="774"/>
        <end position="786"/>
    </location>
</feature>
<dbReference type="Gene3D" id="2.40.50.90">
    <property type="match status" value="1"/>
</dbReference>
<sequence>MATVLPVVSEKSKHINDLVTNQKVIKKKTPNRPTFHIQQRKHLQYQKPAYTNPTNQPQRQKIFYPPSDSGSSCQKVPETPVQNTSIQQNNQQIVSKLNLGTTQVPEKSPNGYPRILDSHKPKNSSYVDEKSNVLNSSGCGRTKKPPCLLNKMPDDQYGNIESKIPLTVRKNLKQLIGKYEDGIWCADVPRLYRQMFHCDINYEELGYVSLSQLCISLPSIFHYSRPAHGDFKLYDKSKPLPASADKTFTVASYTIGKRRSLEENVSAVPNIDWDDVSNFLPDGVFKPGSEIPREFVPPDTKEGDTIKIVVGEVYDLSKFWVYLDNRCLDDLMDDMQDFYRLNASAYLMPANLIREGIYCVQMFYNEYHRAFIVDVLPELEDTIRVLFIDYGTMTKVPTKGICFLHERFADLPAQAIRCRLADICPTEECVPWSREASSTFRAMVKSDRTIDAKLTRINWKEQILEAYLIDVTSPSKQFCLNTKLVERGFAQYPDQGLRKSNVDSAFKPLVKYLHLFPTFLELEHGYAPSTQEMDVLMNCDVPTSLCYPQYFSIDRTHEQQTILEVEEFYSKKLQRKRTCKSSYLDMSCVVTKKFDLAYFGDLAPEIAEFMAQNDAYVEYTEEEPSEEITRLFQQLEEIKKETAEKIQQDRELAEDIMRELEILKYEGGASCSDVNRENELESTMQSDRLMGSGERENKRQDFDKPNSRSTETSDLIDLQDNYSSLDMECSSSSKNTNPFLSDCYEEPEVTNEPLVLNPNNPFLSYLLGDQKDQSSSPTSDHSSTSTVYETYIEEVKVEQKWVNNENKEVKIEQRWSNDNDVVSLVESLSIKNAPDTAK</sequence>
<dbReference type="Proteomes" id="UP000410492">
    <property type="component" value="Unassembled WGS sequence"/>
</dbReference>
<accession>A0A653DQ33</accession>
<evidence type="ECO:0000313" key="9">
    <source>
        <dbReference type="EMBL" id="VEN62302.1"/>
    </source>
</evidence>
<dbReference type="CDD" id="cd08824">
    <property type="entry name" value="LOTUS"/>
    <property type="match status" value="1"/>
</dbReference>
<proteinExistence type="predicted"/>
<feature type="domain" description="HTH OST-type" evidence="8">
    <location>
        <begin position="164"/>
        <end position="237"/>
    </location>
</feature>
<dbReference type="OrthoDB" id="341421at2759"/>
<keyword evidence="4" id="KW-0221">Differentiation</keyword>
<evidence type="ECO:0000256" key="6">
    <source>
        <dbReference type="SAM" id="MobiDB-lite"/>
    </source>
</evidence>
<dbReference type="Gene3D" id="3.30.420.610">
    <property type="entry name" value="LOTUS domain-like"/>
    <property type="match status" value="1"/>
</dbReference>
<feature type="compositionally biased region" description="Polar residues" evidence="6">
    <location>
        <begin position="49"/>
        <end position="59"/>
    </location>
</feature>
<dbReference type="InterPro" id="IPR002999">
    <property type="entry name" value="Tudor"/>
</dbReference>
<name>A0A653DQ33_CALMS</name>
<gene>
    <name evidence="9" type="ORF">CALMAC_LOCUS19442</name>
</gene>
<feature type="coiled-coil region" evidence="5">
    <location>
        <begin position="632"/>
        <end position="663"/>
    </location>
</feature>
<evidence type="ECO:0000259" key="8">
    <source>
        <dbReference type="PROSITE" id="PS51644"/>
    </source>
</evidence>
<evidence type="ECO:0000256" key="3">
    <source>
        <dbReference type="ARBA" id="ARBA00022737"/>
    </source>
</evidence>
<keyword evidence="4" id="KW-0744">Spermatogenesis</keyword>
<keyword evidence="2" id="KW-0963">Cytoplasm</keyword>
<evidence type="ECO:0000256" key="1">
    <source>
        <dbReference type="ARBA" id="ARBA00004496"/>
    </source>
</evidence>
<evidence type="ECO:0000256" key="4">
    <source>
        <dbReference type="ARBA" id="ARBA00022871"/>
    </source>
</evidence>
<feature type="region of interest" description="Disordered" evidence="6">
    <location>
        <begin position="767"/>
        <end position="786"/>
    </location>
</feature>
<keyword evidence="3" id="KW-0677">Repeat</keyword>
<dbReference type="InterPro" id="IPR025605">
    <property type="entry name" value="OST-HTH/LOTUS_dom"/>
</dbReference>